<comment type="similarity">
    <text evidence="2 10">Belongs to the GSP L family.</text>
</comment>
<keyword evidence="4" id="KW-1003">Cell membrane</keyword>
<gene>
    <name evidence="13" type="ORF">G8D99_05405</name>
</gene>
<evidence type="ECO:0000256" key="10">
    <source>
        <dbReference type="PIRNR" id="PIRNR015761"/>
    </source>
</evidence>
<sequence length="380" mass="43094">MLYLWMPEANGVWQWSRGEQWNQASSLEQLIQEIKPDQGEEAVVFFPSRDTQIIQQTLPKAQYKQLGYEGIKFLLEDYVILPIDQMKVLSYFQAPDQLTLLGVANHTVLTMQHALSLIPVKIVSLLPDFLVLPEPQHNETVLANINGQLLVREHALKGGSIDDLGLYLDIAPKAEKYRYADLNGAQLESLWVNSTEEQRERFDYQFQPILKAKQHPFNVLPKAKNSDQRVSGYWKASACVLLAFIVVQFGYDLIRWAKLKKVADQTAQISIDQYQSWFGRNSRVTEQNLKSLFESNLRLSQAANTQALQLISRVGPILMQQQIVANRVAYDADLLNLDLVARSSEQLQSLVSQLNQQGFKAELGNIQTQGDAVVGLVKIQ</sequence>
<feature type="domain" description="GspL cytoplasmic actin-ATPase-like" evidence="11">
    <location>
        <begin position="15"/>
        <end position="163"/>
    </location>
</feature>
<keyword evidence="9" id="KW-0472">Membrane</keyword>
<dbReference type="InterPro" id="IPR024230">
    <property type="entry name" value="GspL_cyto_dom"/>
</dbReference>
<dbReference type="GO" id="GO:0015627">
    <property type="term" value="C:type II protein secretion system complex"/>
    <property type="evidence" value="ECO:0007669"/>
    <property type="project" value="InterPro"/>
</dbReference>
<dbReference type="NCBIfam" id="TIGR01709">
    <property type="entry name" value="typeII_sec_gspL"/>
    <property type="match status" value="1"/>
</dbReference>
<evidence type="ECO:0000256" key="3">
    <source>
        <dbReference type="ARBA" id="ARBA00022448"/>
    </source>
</evidence>
<evidence type="ECO:0000256" key="7">
    <source>
        <dbReference type="ARBA" id="ARBA00022927"/>
    </source>
</evidence>
<keyword evidence="14" id="KW-1185">Reference proteome</keyword>
<feature type="domain" description="GspL periplasmic" evidence="12">
    <location>
        <begin position="232"/>
        <end position="378"/>
    </location>
</feature>
<dbReference type="PIRSF" id="PIRSF015761">
    <property type="entry name" value="Protein_L"/>
    <property type="match status" value="1"/>
</dbReference>
<evidence type="ECO:0000256" key="6">
    <source>
        <dbReference type="ARBA" id="ARBA00022692"/>
    </source>
</evidence>
<keyword evidence="5" id="KW-0997">Cell inner membrane</keyword>
<evidence type="ECO:0000256" key="4">
    <source>
        <dbReference type="ARBA" id="ARBA00022475"/>
    </source>
</evidence>
<dbReference type="Gene3D" id="3.30.1360.100">
    <property type="entry name" value="General secretion pathway protein M, EpsM"/>
    <property type="match status" value="1"/>
</dbReference>
<proteinExistence type="inferred from homology"/>
<evidence type="ECO:0000313" key="14">
    <source>
        <dbReference type="Proteomes" id="UP000501939"/>
    </source>
</evidence>
<dbReference type="GO" id="GO:0009276">
    <property type="term" value="C:Gram-negative-bacterium-type cell wall"/>
    <property type="evidence" value="ECO:0007669"/>
    <property type="project" value="InterPro"/>
</dbReference>
<dbReference type="InterPro" id="IPR007812">
    <property type="entry name" value="T2SS_protein-GspL"/>
</dbReference>
<keyword evidence="8" id="KW-1133">Transmembrane helix</keyword>
<organism evidence="13 14">
    <name type="scientific">Acinetobacter lanii</name>
    <dbReference type="NCBI Taxonomy" id="2715163"/>
    <lineage>
        <taxon>Bacteria</taxon>
        <taxon>Pseudomonadati</taxon>
        <taxon>Pseudomonadota</taxon>
        <taxon>Gammaproteobacteria</taxon>
        <taxon>Moraxellales</taxon>
        <taxon>Moraxellaceae</taxon>
        <taxon>Acinetobacter</taxon>
    </lineage>
</organism>
<dbReference type="GO" id="GO:0015628">
    <property type="term" value="P:protein secretion by the type II secretion system"/>
    <property type="evidence" value="ECO:0007669"/>
    <property type="project" value="InterPro"/>
</dbReference>
<accession>A0A6G8S2Z4</accession>
<evidence type="ECO:0000256" key="2">
    <source>
        <dbReference type="ARBA" id="ARBA00005318"/>
    </source>
</evidence>
<keyword evidence="7 10" id="KW-0653">Protein transport</keyword>
<dbReference type="Proteomes" id="UP000501939">
    <property type="component" value="Chromosome"/>
</dbReference>
<dbReference type="AlphaFoldDB" id="A0A6G8S2Z4"/>
<evidence type="ECO:0000259" key="12">
    <source>
        <dbReference type="Pfam" id="PF12693"/>
    </source>
</evidence>
<evidence type="ECO:0000259" key="11">
    <source>
        <dbReference type="Pfam" id="PF05134"/>
    </source>
</evidence>
<protein>
    <recommendedName>
        <fullName evidence="10">Type II secretion system protein L</fullName>
        <shortName evidence="10">T2SS protein L</shortName>
    </recommendedName>
</protein>
<evidence type="ECO:0000256" key="8">
    <source>
        <dbReference type="ARBA" id="ARBA00022989"/>
    </source>
</evidence>
<keyword evidence="3 10" id="KW-0813">Transport</keyword>
<evidence type="ECO:0000313" key="13">
    <source>
        <dbReference type="EMBL" id="QIO08511.1"/>
    </source>
</evidence>
<dbReference type="GO" id="GO:0005886">
    <property type="term" value="C:plasma membrane"/>
    <property type="evidence" value="ECO:0007669"/>
    <property type="project" value="UniProtKB-SubCell"/>
</dbReference>
<dbReference type="EMBL" id="CP049916">
    <property type="protein sequence ID" value="QIO08511.1"/>
    <property type="molecule type" value="Genomic_DNA"/>
</dbReference>
<comment type="subcellular location">
    <subcellularLocation>
        <location evidence="1">Cell inner membrane</location>
        <topology evidence="1">Single-pass membrane protein</topology>
    </subcellularLocation>
</comment>
<dbReference type="RefSeq" id="WP_166323338.1">
    <property type="nucleotide sequence ID" value="NZ_CP049916.1"/>
</dbReference>
<reference evidence="13 14" key="1">
    <citation type="submission" date="2020-03" db="EMBL/GenBank/DDBJ databases">
        <authorList>
            <person name="Zhu W."/>
        </authorList>
    </citation>
    <scope>NUCLEOTIDE SEQUENCE [LARGE SCALE GENOMIC DNA]</scope>
    <source>
        <strain evidence="13 14">185</strain>
    </source>
</reference>
<evidence type="ECO:0000256" key="5">
    <source>
        <dbReference type="ARBA" id="ARBA00022519"/>
    </source>
</evidence>
<dbReference type="SUPFAM" id="SSF53067">
    <property type="entry name" value="Actin-like ATPase domain"/>
    <property type="match status" value="1"/>
</dbReference>
<dbReference type="Pfam" id="PF05134">
    <property type="entry name" value="T2SSL"/>
    <property type="match status" value="1"/>
</dbReference>
<evidence type="ECO:0000256" key="1">
    <source>
        <dbReference type="ARBA" id="ARBA00004377"/>
    </source>
</evidence>
<name>A0A6G8S2Z4_9GAMM</name>
<dbReference type="Gene3D" id="3.30.420.380">
    <property type="match status" value="1"/>
</dbReference>
<dbReference type="Pfam" id="PF12693">
    <property type="entry name" value="GspL_C"/>
    <property type="match status" value="1"/>
</dbReference>
<dbReference type="InterPro" id="IPR025691">
    <property type="entry name" value="GspL_pp_dom"/>
</dbReference>
<dbReference type="KEGG" id="alj:G8D99_05405"/>
<evidence type="ECO:0000256" key="9">
    <source>
        <dbReference type="ARBA" id="ARBA00023136"/>
    </source>
</evidence>
<comment type="function">
    <text evidence="10">Inner membrane component of the type II secretion system required for the energy-dependent secretion of extracellular factors such as proteases and toxins from the periplasm.</text>
</comment>
<dbReference type="InterPro" id="IPR043129">
    <property type="entry name" value="ATPase_NBD"/>
</dbReference>
<keyword evidence="6" id="KW-0812">Transmembrane</keyword>